<evidence type="ECO:0000313" key="3">
    <source>
        <dbReference type="Proteomes" id="UP001189429"/>
    </source>
</evidence>
<feature type="non-terminal residue" evidence="2">
    <location>
        <position position="1"/>
    </location>
</feature>
<evidence type="ECO:0000256" key="1">
    <source>
        <dbReference type="SAM" id="MobiDB-lite"/>
    </source>
</evidence>
<dbReference type="Proteomes" id="UP001189429">
    <property type="component" value="Unassembled WGS sequence"/>
</dbReference>
<reference evidence="2" key="1">
    <citation type="submission" date="2023-10" db="EMBL/GenBank/DDBJ databases">
        <authorList>
            <person name="Chen Y."/>
            <person name="Shah S."/>
            <person name="Dougan E. K."/>
            <person name="Thang M."/>
            <person name="Chan C."/>
        </authorList>
    </citation>
    <scope>NUCLEOTIDE SEQUENCE [LARGE SCALE GENOMIC DNA]</scope>
</reference>
<sequence length="60" mass="5984">RRGAGARGAAGKVPAPPGAPPRQQPRAAHPAGPPGAPRRARVPRHAVAVGPPPGRLRQPG</sequence>
<accession>A0ABN9U0Z9</accession>
<feature type="compositionally biased region" description="Pro residues" evidence="1">
    <location>
        <begin position="14"/>
        <end position="23"/>
    </location>
</feature>
<comment type="caution">
    <text evidence="2">The sequence shown here is derived from an EMBL/GenBank/DDBJ whole genome shotgun (WGS) entry which is preliminary data.</text>
</comment>
<keyword evidence="3" id="KW-1185">Reference proteome</keyword>
<gene>
    <name evidence="2" type="ORF">PCOR1329_LOCUS44230</name>
</gene>
<evidence type="ECO:0000313" key="2">
    <source>
        <dbReference type="EMBL" id="CAK0852452.1"/>
    </source>
</evidence>
<name>A0ABN9U0Z9_9DINO</name>
<organism evidence="2 3">
    <name type="scientific">Prorocentrum cordatum</name>
    <dbReference type="NCBI Taxonomy" id="2364126"/>
    <lineage>
        <taxon>Eukaryota</taxon>
        <taxon>Sar</taxon>
        <taxon>Alveolata</taxon>
        <taxon>Dinophyceae</taxon>
        <taxon>Prorocentrales</taxon>
        <taxon>Prorocentraceae</taxon>
        <taxon>Prorocentrum</taxon>
    </lineage>
</organism>
<dbReference type="EMBL" id="CAUYUJ010015314">
    <property type="protein sequence ID" value="CAK0852452.1"/>
    <property type="molecule type" value="Genomic_DNA"/>
</dbReference>
<proteinExistence type="predicted"/>
<feature type="non-terminal residue" evidence="2">
    <location>
        <position position="60"/>
    </location>
</feature>
<protein>
    <submittedName>
        <fullName evidence="2">Uncharacterized protein</fullName>
    </submittedName>
</protein>
<feature type="region of interest" description="Disordered" evidence="1">
    <location>
        <begin position="1"/>
        <end position="60"/>
    </location>
</feature>